<feature type="compositionally biased region" description="Basic and acidic residues" evidence="1">
    <location>
        <begin position="7"/>
        <end position="19"/>
    </location>
</feature>
<accession>A0A2N5S3H4</accession>
<feature type="non-terminal residue" evidence="2">
    <location>
        <position position="1"/>
    </location>
</feature>
<feature type="region of interest" description="Disordered" evidence="1">
    <location>
        <begin position="1"/>
        <end position="61"/>
    </location>
</feature>
<evidence type="ECO:0000313" key="3">
    <source>
        <dbReference type="Proteomes" id="UP000235392"/>
    </source>
</evidence>
<reference evidence="2 3" key="1">
    <citation type="submission" date="2017-11" db="EMBL/GenBank/DDBJ databases">
        <title>De novo assembly and phasing of dikaryotic genomes from two isolates of Puccinia coronata f. sp. avenae, the causal agent of oat crown rust.</title>
        <authorList>
            <person name="Miller M.E."/>
            <person name="Zhang Y."/>
            <person name="Omidvar V."/>
            <person name="Sperschneider J."/>
            <person name="Schwessinger B."/>
            <person name="Raley C."/>
            <person name="Palmer J.M."/>
            <person name="Garnica D."/>
            <person name="Upadhyaya N."/>
            <person name="Rathjen J."/>
            <person name="Taylor J.M."/>
            <person name="Park R.F."/>
            <person name="Dodds P.N."/>
            <person name="Hirsch C.D."/>
            <person name="Kianian S.F."/>
            <person name="Figueroa M."/>
        </authorList>
    </citation>
    <scope>NUCLEOTIDE SEQUENCE [LARGE SCALE GENOMIC DNA]</scope>
    <source>
        <strain evidence="2">12SD80</strain>
    </source>
</reference>
<gene>
    <name evidence="2" type="ORF">PCASD_26675</name>
</gene>
<protein>
    <submittedName>
        <fullName evidence="2">Uncharacterized protein</fullName>
    </submittedName>
</protein>
<comment type="caution">
    <text evidence="2">The sequence shown here is derived from an EMBL/GenBank/DDBJ whole genome shotgun (WGS) entry which is preliminary data.</text>
</comment>
<dbReference type="EMBL" id="PGCI01001105">
    <property type="protein sequence ID" value="PLW07798.1"/>
    <property type="molecule type" value="Genomic_DNA"/>
</dbReference>
<proteinExistence type="predicted"/>
<evidence type="ECO:0000256" key="1">
    <source>
        <dbReference type="SAM" id="MobiDB-lite"/>
    </source>
</evidence>
<name>A0A2N5S3H4_9BASI</name>
<sequence>PCMSRTGWEELRVGKETKEGPLSQPATHETGPSQTAATGSNTEETVPHPRLCLQEDFSKQR</sequence>
<evidence type="ECO:0000313" key="2">
    <source>
        <dbReference type="EMBL" id="PLW07798.1"/>
    </source>
</evidence>
<dbReference type="Proteomes" id="UP000235392">
    <property type="component" value="Unassembled WGS sequence"/>
</dbReference>
<feature type="compositionally biased region" description="Polar residues" evidence="1">
    <location>
        <begin position="24"/>
        <end position="44"/>
    </location>
</feature>
<dbReference type="AlphaFoldDB" id="A0A2N5S3H4"/>
<organism evidence="2 3">
    <name type="scientific">Puccinia coronata f. sp. avenae</name>
    <dbReference type="NCBI Taxonomy" id="200324"/>
    <lineage>
        <taxon>Eukaryota</taxon>
        <taxon>Fungi</taxon>
        <taxon>Dikarya</taxon>
        <taxon>Basidiomycota</taxon>
        <taxon>Pucciniomycotina</taxon>
        <taxon>Pucciniomycetes</taxon>
        <taxon>Pucciniales</taxon>
        <taxon>Pucciniaceae</taxon>
        <taxon>Puccinia</taxon>
    </lineage>
</organism>